<dbReference type="InterPro" id="IPR033305">
    <property type="entry name" value="Hydin-like"/>
</dbReference>
<protein>
    <submittedName>
        <fullName evidence="1">Uncharacterized protein</fullName>
    </submittedName>
</protein>
<reference evidence="2" key="2">
    <citation type="journal article" date="2007" name="PLoS Biol.">
        <title>Survey sequencing and comparative analysis of the elephant shark (Callorhinchus milii) genome.</title>
        <authorList>
            <person name="Venkatesh B."/>
            <person name="Kirkness E.F."/>
            <person name="Loh Y.H."/>
            <person name="Halpern A.L."/>
            <person name="Lee A.P."/>
            <person name="Johnson J."/>
            <person name="Dandona N."/>
            <person name="Viswanathan L.D."/>
            <person name="Tay A."/>
            <person name="Venter J.C."/>
            <person name="Strausberg R.L."/>
            <person name="Brenner S."/>
        </authorList>
    </citation>
    <scope>NUCLEOTIDE SEQUENCE [LARGE SCALE GENOMIC DNA]</scope>
</reference>
<reference evidence="1" key="4">
    <citation type="submission" date="2025-08" db="UniProtKB">
        <authorList>
            <consortium name="Ensembl"/>
        </authorList>
    </citation>
    <scope>IDENTIFICATION</scope>
</reference>
<organism evidence="1 2">
    <name type="scientific">Callorhinchus milii</name>
    <name type="common">Ghost shark</name>
    <dbReference type="NCBI Taxonomy" id="7868"/>
    <lineage>
        <taxon>Eukaryota</taxon>
        <taxon>Metazoa</taxon>
        <taxon>Chordata</taxon>
        <taxon>Craniata</taxon>
        <taxon>Vertebrata</taxon>
        <taxon>Chondrichthyes</taxon>
        <taxon>Holocephali</taxon>
        <taxon>Chimaeriformes</taxon>
        <taxon>Callorhinchidae</taxon>
        <taxon>Callorhinchus</taxon>
    </lineage>
</organism>
<dbReference type="GO" id="GO:0003341">
    <property type="term" value="P:cilium movement"/>
    <property type="evidence" value="ECO:0007669"/>
    <property type="project" value="TreeGrafter"/>
</dbReference>
<dbReference type="Proteomes" id="UP000314986">
    <property type="component" value="Unassembled WGS sequence"/>
</dbReference>
<dbReference type="PANTHER" id="PTHR23053:SF0">
    <property type="entry name" value="HYDROCEPHALUS-INDUCING PROTEIN HOMOLOG"/>
    <property type="match status" value="1"/>
</dbReference>
<dbReference type="Ensembl" id="ENSCMIT00000010129.1">
    <property type="protein sequence ID" value="ENSCMIP00000009865.1"/>
    <property type="gene ID" value="ENSCMIG00000005203.1"/>
</dbReference>
<dbReference type="GO" id="GO:0005930">
    <property type="term" value="C:axoneme"/>
    <property type="evidence" value="ECO:0007669"/>
    <property type="project" value="TreeGrafter"/>
</dbReference>
<evidence type="ECO:0000313" key="2">
    <source>
        <dbReference type="Proteomes" id="UP000314986"/>
    </source>
</evidence>
<reference evidence="2" key="3">
    <citation type="journal article" date="2014" name="Nature">
        <title>Elephant shark genome provides unique insights into gnathostome evolution.</title>
        <authorList>
            <consortium name="International Elephant Shark Genome Sequencing Consortium"/>
            <person name="Venkatesh B."/>
            <person name="Lee A.P."/>
            <person name="Ravi V."/>
            <person name="Maurya A.K."/>
            <person name="Lian M.M."/>
            <person name="Swann J.B."/>
            <person name="Ohta Y."/>
            <person name="Flajnik M.F."/>
            <person name="Sutoh Y."/>
            <person name="Kasahara M."/>
            <person name="Hoon S."/>
            <person name="Gangu V."/>
            <person name="Roy S.W."/>
            <person name="Irimia M."/>
            <person name="Korzh V."/>
            <person name="Kondrychyn I."/>
            <person name="Lim Z.W."/>
            <person name="Tay B.H."/>
            <person name="Tohari S."/>
            <person name="Kong K.W."/>
            <person name="Ho S."/>
            <person name="Lorente-Galdos B."/>
            <person name="Quilez J."/>
            <person name="Marques-Bonet T."/>
            <person name="Raney B.J."/>
            <person name="Ingham P.W."/>
            <person name="Tay A."/>
            <person name="Hillier L.W."/>
            <person name="Minx P."/>
            <person name="Boehm T."/>
            <person name="Wilson R.K."/>
            <person name="Brenner S."/>
            <person name="Warren W.C."/>
        </authorList>
    </citation>
    <scope>NUCLEOTIDE SEQUENCE [LARGE SCALE GENOMIC DNA]</scope>
</reference>
<reference evidence="2" key="1">
    <citation type="journal article" date="2006" name="Science">
        <title>Ancient noncoding elements conserved in the human genome.</title>
        <authorList>
            <person name="Venkatesh B."/>
            <person name="Kirkness E.F."/>
            <person name="Loh Y.H."/>
            <person name="Halpern A.L."/>
            <person name="Lee A.P."/>
            <person name="Johnson J."/>
            <person name="Dandona N."/>
            <person name="Viswanathan L.D."/>
            <person name="Tay A."/>
            <person name="Venter J.C."/>
            <person name="Strausberg R.L."/>
            <person name="Brenner S."/>
        </authorList>
    </citation>
    <scope>NUCLEOTIDE SEQUENCE [LARGE SCALE GENOMIC DNA]</scope>
</reference>
<evidence type="ECO:0000313" key="1">
    <source>
        <dbReference type="Ensembl" id="ENSCMIP00000009865.1"/>
    </source>
</evidence>
<dbReference type="GeneTree" id="ENSGT00940000163228"/>
<dbReference type="GO" id="GO:1904158">
    <property type="term" value="P:axonemal central apparatus assembly"/>
    <property type="evidence" value="ECO:0007669"/>
    <property type="project" value="TreeGrafter"/>
</dbReference>
<keyword evidence="2" id="KW-1185">Reference proteome</keyword>
<accession>A0A4W3H3D9</accession>
<sequence length="225" mass="25471">MPDAQFTGIVLPVRFILLPGKRHLPKLQSLFTVQPQKGTLSPADRPVHIHVAFSGNTTVDIKDQPYLRCQVIEPSLPKGEQVIANIPIKLSARSIFCLYTISPAKEVNFGTLLVGNRRTRTFILENNCDFEFKYTILKTAWDMPMQQQKRSAPRHQHANSVVMRLCVFVRLCKTVCMRRFMCVSMELCVTECVNECVRDTVCVCILWGCVTVCVCVTVGVRVLHC</sequence>
<dbReference type="InParanoid" id="A0A4W3H3D9"/>
<dbReference type="AlphaFoldDB" id="A0A4W3H3D9"/>
<reference evidence="1" key="5">
    <citation type="submission" date="2025-09" db="UniProtKB">
        <authorList>
            <consortium name="Ensembl"/>
        </authorList>
    </citation>
    <scope>IDENTIFICATION</scope>
</reference>
<dbReference type="InterPro" id="IPR013783">
    <property type="entry name" value="Ig-like_fold"/>
</dbReference>
<dbReference type="PANTHER" id="PTHR23053">
    <property type="entry name" value="DLEC1 DELETED IN LUNG AND ESOPHAGEAL CANCER 1"/>
    <property type="match status" value="1"/>
</dbReference>
<proteinExistence type="predicted"/>
<dbReference type="STRING" id="7868.ENSCMIP00000009865"/>
<name>A0A4W3H3D9_CALMI</name>
<dbReference type="Gene3D" id="2.60.40.10">
    <property type="entry name" value="Immunoglobulins"/>
    <property type="match status" value="1"/>
</dbReference>